<feature type="domain" description="B30.2/SPRY" evidence="3">
    <location>
        <begin position="81"/>
        <end position="303"/>
    </location>
</feature>
<evidence type="ECO:0000256" key="2">
    <source>
        <dbReference type="SAM" id="MobiDB-lite"/>
    </source>
</evidence>
<feature type="repeat" description="ANK" evidence="1">
    <location>
        <begin position="108"/>
        <end position="133"/>
    </location>
</feature>
<dbReference type="PROSITE" id="PS50188">
    <property type="entry name" value="B302_SPRY"/>
    <property type="match status" value="1"/>
</dbReference>
<dbReference type="InterPro" id="IPR043136">
    <property type="entry name" value="B30.2/SPRY_sf"/>
</dbReference>
<dbReference type="Pfam" id="PF00622">
    <property type="entry name" value="SPRY"/>
    <property type="match status" value="1"/>
</dbReference>
<evidence type="ECO:0000256" key="1">
    <source>
        <dbReference type="PROSITE-ProRule" id="PRU00023"/>
    </source>
</evidence>
<dbReference type="SMART" id="SM00449">
    <property type="entry name" value="SPRY"/>
    <property type="match status" value="1"/>
</dbReference>
<feature type="region of interest" description="Disordered" evidence="2">
    <location>
        <begin position="1"/>
        <end position="23"/>
    </location>
</feature>
<dbReference type="InterPro" id="IPR003877">
    <property type="entry name" value="SPRY_dom"/>
</dbReference>
<keyword evidence="1" id="KW-0040">ANK repeat</keyword>
<accession>A0A914HT58</accession>
<feature type="compositionally biased region" description="Low complexity" evidence="2">
    <location>
        <begin position="1"/>
        <end position="15"/>
    </location>
</feature>
<evidence type="ECO:0000313" key="4">
    <source>
        <dbReference type="Proteomes" id="UP000887572"/>
    </source>
</evidence>
<reference evidence="5" key="1">
    <citation type="submission" date="2022-11" db="UniProtKB">
        <authorList>
            <consortium name="WormBaseParasite"/>
        </authorList>
    </citation>
    <scope>IDENTIFICATION</scope>
</reference>
<proteinExistence type="predicted"/>
<organism evidence="4 5">
    <name type="scientific">Globodera rostochiensis</name>
    <name type="common">Golden nematode worm</name>
    <name type="synonym">Heterodera rostochiensis</name>
    <dbReference type="NCBI Taxonomy" id="31243"/>
    <lineage>
        <taxon>Eukaryota</taxon>
        <taxon>Metazoa</taxon>
        <taxon>Ecdysozoa</taxon>
        <taxon>Nematoda</taxon>
        <taxon>Chromadorea</taxon>
        <taxon>Rhabditida</taxon>
        <taxon>Tylenchina</taxon>
        <taxon>Tylenchomorpha</taxon>
        <taxon>Tylenchoidea</taxon>
        <taxon>Heteroderidae</taxon>
        <taxon>Heteroderinae</taxon>
        <taxon>Globodera</taxon>
    </lineage>
</organism>
<dbReference type="AlphaFoldDB" id="A0A914HT58"/>
<dbReference type="PROSITE" id="PS50088">
    <property type="entry name" value="ANK_REPEAT"/>
    <property type="match status" value="1"/>
</dbReference>
<dbReference type="PROSITE" id="PS50297">
    <property type="entry name" value="ANK_REP_REGION"/>
    <property type="match status" value="1"/>
</dbReference>
<evidence type="ECO:0000259" key="3">
    <source>
        <dbReference type="PROSITE" id="PS50188"/>
    </source>
</evidence>
<dbReference type="InterPro" id="IPR013320">
    <property type="entry name" value="ConA-like_dom_sf"/>
</dbReference>
<sequence length="310" mass="33549">MSASSSQPKDQSTSSHKSADQKQLVVVAPGTSVKAANRLVLLCETEVQLEKLALDTQRDQNKKSDASCANDGEEVKLFFKLAERGGAAKMRAMLKGPNADVLLRAKVNGVTALSVAVQQGNTEVAELLRAKGVMDVKSPAVTFGWDGAVVAEQPIPPKKDSGIFYYEMTILKLKQNAVVRIGLATIRPWDIPFLFLFKQGRPDKFWGYASNGIIVHGNIPLLNILKEEEEEVSEPFGVGDVVGCGVDLATRQLIYMKNGARLAIPDLFVSSTTGDLFPFVTFHVLGDGPSDGKIEANVGPNFKYKLAVDK</sequence>
<dbReference type="Proteomes" id="UP000887572">
    <property type="component" value="Unplaced"/>
</dbReference>
<evidence type="ECO:0000313" key="5">
    <source>
        <dbReference type="WBParaSite" id="Gr19_v10_g4418.t1"/>
    </source>
</evidence>
<protein>
    <submittedName>
        <fullName evidence="5">B30.2/SPRY domain-containing protein</fullName>
    </submittedName>
</protein>
<dbReference type="InterPro" id="IPR036770">
    <property type="entry name" value="Ankyrin_rpt-contain_sf"/>
</dbReference>
<dbReference type="SUPFAM" id="SSF49899">
    <property type="entry name" value="Concanavalin A-like lectins/glucanases"/>
    <property type="match status" value="1"/>
</dbReference>
<dbReference type="InterPro" id="IPR001870">
    <property type="entry name" value="B30.2/SPRY"/>
</dbReference>
<dbReference type="InterPro" id="IPR002110">
    <property type="entry name" value="Ankyrin_rpt"/>
</dbReference>
<dbReference type="Gene3D" id="2.60.120.920">
    <property type="match status" value="1"/>
</dbReference>
<dbReference type="WBParaSite" id="Gr19_v10_g4418.t1">
    <property type="protein sequence ID" value="Gr19_v10_g4418.t1"/>
    <property type="gene ID" value="Gr19_v10_g4418"/>
</dbReference>
<name>A0A914HT58_GLORO</name>
<keyword evidence="4" id="KW-1185">Reference proteome</keyword>
<dbReference type="Gene3D" id="1.25.40.20">
    <property type="entry name" value="Ankyrin repeat-containing domain"/>
    <property type="match status" value="1"/>
</dbReference>